<feature type="binding site" evidence="10">
    <location>
        <begin position="181"/>
        <end position="182"/>
    </location>
    <ligand>
        <name>substrate</name>
    </ligand>
</feature>
<comment type="catalytic activity">
    <reaction evidence="9 10">
        <text>XTP + H2O = XMP + diphosphate + H(+)</text>
        <dbReference type="Rhea" id="RHEA:28610"/>
        <dbReference type="ChEBI" id="CHEBI:15377"/>
        <dbReference type="ChEBI" id="CHEBI:15378"/>
        <dbReference type="ChEBI" id="CHEBI:33019"/>
        <dbReference type="ChEBI" id="CHEBI:57464"/>
        <dbReference type="ChEBI" id="CHEBI:61314"/>
        <dbReference type="EC" id="3.6.1.66"/>
    </reaction>
</comment>
<gene>
    <name evidence="12" type="primary">rdgB</name>
    <name evidence="12" type="ORF">BG04_1694</name>
</gene>
<sequence length="197" mass="21815">MREIIIATKNAGKVKDFETLFSPKGFKVKSLLDFPEIEDVEETGVTFAENATLKAEAISSALNKPVIADDSGLAIDALNGEPGVYSARYAGENKDDNANIEKVLQKLNDVPFEKRTARFHCALAIAVPGKRTEIVEGTCEGHILEEKRGENGFGYDPIFFVEKWRCSMAELTKEQKNQISHRANALKRLAPLIDAQF</sequence>
<comment type="cofactor">
    <cofactor evidence="10">
        <name>Mg(2+)</name>
        <dbReference type="ChEBI" id="CHEBI:18420"/>
    </cofactor>
    <text evidence="10">Binds 1 Mg(2+) ion per subunit.</text>
</comment>
<dbReference type="GeneID" id="93645160"/>
<evidence type="ECO:0000256" key="11">
    <source>
        <dbReference type="RuleBase" id="RU003781"/>
    </source>
</evidence>
<dbReference type="GO" id="GO:0005829">
    <property type="term" value="C:cytosol"/>
    <property type="evidence" value="ECO:0007669"/>
    <property type="project" value="TreeGrafter"/>
</dbReference>
<evidence type="ECO:0000256" key="3">
    <source>
        <dbReference type="ARBA" id="ARBA00022723"/>
    </source>
</evidence>
<dbReference type="NCBIfam" id="TIGR00042">
    <property type="entry name" value="RdgB/HAM1 family non-canonical purine NTP pyrophosphatase"/>
    <property type="match status" value="1"/>
</dbReference>
<evidence type="ECO:0000256" key="6">
    <source>
        <dbReference type="ARBA" id="ARBA00022842"/>
    </source>
</evidence>
<feature type="binding site" evidence="10">
    <location>
        <position position="70"/>
    </location>
    <ligand>
        <name>Mg(2+)</name>
        <dbReference type="ChEBI" id="CHEBI:18420"/>
    </ligand>
</feature>
<keyword evidence="5 10" id="KW-0378">Hydrolase</keyword>
<dbReference type="PANTHER" id="PTHR11067">
    <property type="entry name" value="INOSINE TRIPHOSPHATE PYROPHOSPHATASE/HAM1 PROTEIN"/>
    <property type="match status" value="1"/>
</dbReference>
<comment type="function">
    <text evidence="10">Pyrophosphatase that catalyzes the hydrolysis of nucleoside triphosphates to their monophosphate derivatives, with a high preference for the non-canonical purine nucleotides XTP (xanthosine triphosphate), dITP (deoxyinosine triphosphate) and ITP. Seems to function as a house-cleaning enzyme that removes non-canonical purine nucleotides from the nucleotide pool, thus preventing their incorporation into DNA/RNA and avoiding chromosomal lesions.</text>
</comment>
<dbReference type="NCBIfam" id="NF011397">
    <property type="entry name" value="PRK14822.1"/>
    <property type="match status" value="1"/>
</dbReference>
<keyword evidence="3 10" id="KW-0479">Metal-binding</keyword>
<dbReference type="GO" id="GO:0035870">
    <property type="term" value="F:dITP diphosphatase activity"/>
    <property type="evidence" value="ECO:0007669"/>
    <property type="project" value="UniProtKB-UniRule"/>
</dbReference>
<dbReference type="InterPro" id="IPR029001">
    <property type="entry name" value="ITPase-like_fam"/>
</dbReference>
<evidence type="ECO:0000256" key="1">
    <source>
        <dbReference type="ARBA" id="ARBA00008023"/>
    </source>
</evidence>
<feature type="binding site" evidence="10">
    <location>
        <begin position="8"/>
        <end position="13"/>
    </location>
    <ligand>
        <name>substrate</name>
    </ligand>
</feature>
<evidence type="ECO:0000313" key="13">
    <source>
        <dbReference type="Proteomes" id="UP000031829"/>
    </source>
</evidence>
<feature type="binding site" evidence="10">
    <location>
        <position position="176"/>
    </location>
    <ligand>
        <name>substrate</name>
    </ligand>
</feature>
<keyword evidence="6 10" id="KW-0460">Magnesium</keyword>
<accession>A0A0B6AJV8</accession>
<dbReference type="KEGG" id="bmeg:BG04_1694"/>
<dbReference type="GO" id="GO:0017111">
    <property type="term" value="F:ribonucleoside triphosphate phosphatase activity"/>
    <property type="evidence" value="ECO:0007669"/>
    <property type="project" value="InterPro"/>
</dbReference>
<dbReference type="PANTHER" id="PTHR11067:SF9">
    <property type="entry name" value="INOSINE TRIPHOSPHATE PYROPHOSPHATASE"/>
    <property type="match status" value="1"/>
</dbReference>
<dbReference type="GO" id="GO:0009117">
    <property type="term" value="P:nucleotide metabolic process"/>
    <property type="evidence" value="ECO:0007669"/>
    <property type="project" value="UniProtKB-KW"/>
</dbReference>
<dbReference type="HOGENOM" id="CLU_082080_0_2_9"/>
<dbReference type="AlphaFoldDB" id="A0A0B6AJV8"/>
<comment type="catalytic activity">
    <reaction evidence="8 10">
        <text>dITP + H2O = dIMP + diphosphate + H(+)</text>
        <dbReference type="Rhea" id="RHEA:28342"/>
        <dbReference type="ChEBI" id="CHEBI:15377"/>
        <dbReference type="ChEBI" id="CHEBI:15378"/>
        <dbReference type="ChEBI" id="CHEBI:33019"/>
        <dbReference type="ChEBI" id="CHEBI:61194"/>
        <dbReference type="ChEBI" id="CHEBI:61382"/>
        <dbReference type="EC" id="3.6.1.66"/>
    </reaction>
</comment>
<name>A0A0B6AJV8_PRIM2</name>
<comment type="subunit">
    <text evidence="2 10">Homodimer.</text>
</comment>
<dbReference type="HAMAP" id="MF_01405">
    <property type="entry name" value="Non_canon_purine_NTPase"/>
    <property type="match status" value="1"/>
</dbReference>
<evidence type="ECO:0000256" key="7">
    <source>
        <dbReference type="ARBA" id="ARBA00023080"/>
    </source>
</evidence>
<feature type="active site" description="Proton acceptor" evidence="10">
    <location>
        <position position="70"/>
    </location>
</feature>
<evidence type="ECO:0000256" key="2">
    <source>
        <dbReference type="ARBA" id="ARBA00011738"/>
    </source>
</evidence>
<feature type="binding site" evidence="10">
    <location>
        <position position="71"/>
    </location>
    <ligand>
        <name>substrate</name>
    </ligand>
</feature>
<dbReference type="GO" id="GO:0036222">
    <property type="term" value="F:XTP diphosphatase activity"/>
    <property type="evidence" value="ECO:0007669"/>
    <property type="project" value="UniProtKB-UniRule"/>
</dbReference>
<dbReference type="Proteomes" id="UP000031829">
    <property type="component" value="Chromosome"/>
</dbReference>
<dbReference type="Pfam" id="PF01725">
    <property type="entry name" value="Ham1p_like"/>
    <property type="match status" value="1"/>
</dbReference>
<dbReference type="GO" id="GO:0009146">
    <property type="term" value="P:purine nucleoside triphosphate catabolic process"/>
    <property type="evidence" value="ECO:0007669"/>
    <property type="project" value="UniProtKB-UniRule"/>
</dbReference>
<dbReference type="InterPro" id="IPR002637">
    <property type="entry name" value="RdgB/HAM1"/>
</dbReference>
<dbReference type="SUPFAM" id="SSF52972">
    <property type="entry name" value="ITPase-like"/>
    <property type="match status" value="1"/>
</dbReference>
<reference evidence="12 13" key="1">
    <citation type="journal article" date="2015" name="Genome Announc.">
        <title>Complete genome sequences for 35 biothreat assay-relevant bacillus species.</title>
        <authorList>
            <person name="Johnson S.L."/>
            <person name="Daligault H.E."/>
            <person name="Davenport K.W."/>
            <person name="Jaissle J."/>
            <person name="Frey K.G."/>
            <person name="Ladner J.T."/>
            <person name="Broomall S.M."/>
            <person name="Bishop-Lilly K.A."/>
            <person name="Bruce D.C."/>
            <person name="Gibbons H.S."/>
            <person name="Coyne S.R."/>
            <person name="Lo C.C."/>
            <person name="Meincke L."/>
            <person name="Munk A.C."/>
            <person name="Koroleva G.I."/>
            <person name="Rosenzweig C.N."/>
            <person name="Palacios G.F."/>
            <person name="Redden C.L."/>
            <person name="Minogue T.D."/>
            <person name="Chain P.S."/>
        </authorList>
    </citation>
    <scope>NUCLEOTIDE SEQUENCE [LARGE SCALE GENOMIC DNA]</scope>
    <source>
        <strain evidence="13">ATCC 14581 / DSM 32 / JCM 2506 / NBRC 15308 / NCIMB 9376 / NCTC 10342 / NRRL B-14308 / VKM B-512</strain>
    </source>
</reference>
<feature type="binding site" evidence="10">
    <location>
        <position position="41"/>
    </location>
    <ligand>
        <name>Mg(2+)</name>
        <dbReference type="ChEBI" id="CHEBI:18420"/>
    </ligand>
</feature>
<evidence type="ECO:0000313" key="12">
    <source>
        <dbReference type="EMBL" id="AJI20858.1"/>
    </source>
</evidence>
<keyword evidence="7 10" id="KW-0546">Nucleotide metabolism</keyword>
<dbReference type="Gene3D" id="3.90.950.10">
    <property type="match status" value="1"/>
</dbReference>
<evidence type="ECO:0000256" key="9">
    <source>
        <dbReference type="ARBA" id="ARBA00052017"/>
    </source>
</evidence>
<comment type="similarity">
    <text evidence="1 10 11">Belongs to the HAM1 NTPase family.</text>
</comment>
<organism evidence="12 13">
    <name type="scientific">Priestia megaterium (strain ATCC 14581 / DSM 32 / CCUG 1817 / JCM 2506 / NBRC 15308 / NCIMB 9376 / NCTC 10342 / NRRL B-14308 / VKM B-512 / Ford 19)</name>
    <name type="common">Bacillus megaterium</name>
    <dbReference type="NCBI Taxonomy" id="1348623"/>
    <lineage>
        <taxon>Bacteria</taxon>
        <taxon>Bacillati</taxon>
        <taxon>Bacillota</taxon>
        <taxon>Bacilli</taxon>
        <taxon>Bacillales</taxon>
        <taxon>Bacillaceae</taxon>
        <taxon>Priestia</taxon>
    </lineage>
</organism>
<protein>
    <recommendedName>
        <fullName evidence="10">dITP/XTP pyrophosphatase</fullName>
        <ecNumber evidence="10">3.6.1.66</ecNumber>
    </recommendedName>
    <alternativeName>
        <fullName evidence="10">Non-canonical purine NTP pyrophosphatase</fullName>
    </alternativeName>
    <alternativeName>
        <fullName evidence="10">Non-standard purine NTP pyrophosphatase</fullName>
    </alternativeName>
    <alternativeName>
        <fullName evidence="10">Nucleoside-triphosphate diphosphatase</fullName>
    </alternativeName>
    <alternativeName>
        <fullName evidence="10">Nucleoside-triphosphate pyrophosphatase</fullName>
        <shortName evidence="10">NTPase</shortName>
    </alternativeName>
</protein>
<dbReference type="GO" id="GO:0036220">
    <property type="term" value="F:ITP diphosphatase activity"/>
    <property type="evidence" value="ECO:0007669"/>
    <property type="project" value="UniProtKB-UniRule"/>
</dbReference>
<dbReference type="GO" id="GO:0000166">
    <property type="term" value="F:nucleotide binding"/>
    <property type="evidence" value="ECO:0007669"/>
    <property type="project" value="UniProtKB-KW"/>
</dbReference>
<evidence type="ECO:0000256" key="10">
    <source>
        <dbReference type="HAMAP-Rule" id="MF_01405"/>
    </source>
</evidence>
<feature type="binding site" evidence="10">
    <location>
        <begin position="153"/>
        <end position="156"/>
    </location>
    <ligand>
        <name>substrate</name>
    </ligand>
</feature>
<keyword evidence="4 10" id="KW-0547">Nucleotide-binding</keyword>
<dbReference type="FunFam" id="3.90.950.10:FF:000001">
    <property type="entry name" value="dITP/XTP pyrophosphatase"/>
    <property type="match status" value="1"/>
</dbReference>
<dbReference type="EMBL" id="CP009920">
    <property type="protein sequence ID" value="AJI20858.1"/>
    <property type="molecule type" value="Genomic_DNA"/>
</dbReference>
<comment type="catalytic activity">
    <reaction evidence="10">
        <text>ITP + H2O = IMP + diphosphate + H(+)</text>
        <dbReference type="Rhea" id="RHEA:29399"/>
        <dbReference type="ChEBI" id="CHEBI:15377"/>
        <dbReference type="ChEBI" id="CHEBI:15378"/>
        <dbReference type="ChEBI" id="CHEBI:33019"/>
        <dbReference type="ChEBI" id="CHEBI:58053"/>
        <dbReference type="ChEBI" id="CHEBI:61402"/>
        <dbReference type="EC" id="3.6.1.66"/>
    </reaction>
</comment>
<dbReference type="InterPro" id="IPR020922">
    <property type="entry name" value="dITP/XTP_pyrophosphatase"/>
</dbReference>
<dbReference type="GO" id="GO:0046872">
    <property type="term" value="F:metal ion binding"/>
    <property type="evidence" value="ECO:0007669"/>
    <property type="project" value="UniProtKB-KW"/>
</dbReference>
<evidence type="ECO:0000256" key="5">
    <source>
        <dbReference type="ARBA" id="ARBA00022801"/>
    </source>
</evidence>
<dbReference type="CDD" id="cd00515">
    <property type="entry name" value="HAM1"/>
    <property type="match status" value="1"/>
</dbReference>
<dbReference type="EC" id="3.6.1.66" evidence="10"/>
<evidence type="ECO:0000256" key="8">
    <source>
        <dbReference type="ARBA" id="ARBA00051875"/>
    </source>
</evidence>
<evidence type="ECO:0000256" key="4">
    <source>
        <dbReference type="ARBA" id="ARBA00022741"/>
    </source>
</evidence>
<proteinExistence type="inferred from homology"/>
<dbReference type="RefSeq" id="WP_013085142.1">
    <property type="nucleotide sequence ID" value="NZ_BCVB01000008.1"/>
</dbReference>